<evidence type="ECO:0000256" key="6">
    <source>
        <dbReference type="SAM" id="Phobius"/>
    </source>
</evidence>
<feature type="transmembrane region" description="Helical" evidence="6">
    <location>
        <begin position="202"/>
        <end position="224"/>
    </location>
</feature>
<reference evidence="8" key="2">
    <citation type="submission" date="2020-06" db="EMBL/GenBank/DDBJ databases">
        <authorList>
            <person name="Sheffer M."/>
        </authorList>
    </citation>
    <scope>NUCLEOTIDE SEQUENCE</scope>
</reference>
<dbReference type="PANTHER" id="PTHR21324:SF2">
    <property type="entry name" value="EG:22E5.9 PROTEIN"/>
    <property type="match status" value="1"/>
</dbReference>
<feature type="transmembrane region" description="Helical" evidence="6">
    <location>
        <begin position="54"/>
        <end position="74"/>
    </location>
</feature>
<evidence type="ECO:0000313" key="8">
    <source>
        <dbReference type="EMBL" id="KAF8790047.1"/>
    </source>
</evidence>
<dbReference type="InterPro" id="IPR019402">
    <property type="entry name" value="CWH43_N"/>
</dbReference>
<feature type="domain" description="CWH43-like N-terminal" evidence="7">
    <location>
        <begin position="12"/>
        <end position="232"/>
    </location>
</feature>
<dbReference type="AlphaFoldDB" id="A0A8T0FFG5"/>
<dbReference type="EMBL" id="JABXBU010000011">
    <property type="protein sequence ID" value="KAF8790047.1"/>
    <property type="molecule type" value="Genomic_DNA"/>
</dbReference>
<evidence type="ECO:0000256" key="4">
    <source>
        <dbReference type="ARBA" id="ARBA00022989"/>
    </source>
</evidence>
<dbReference type="OMA" id="EWILAVM"/>
<dbReference type="GO" id="GO:0012505">
    <property type="term" value="C:endomembrane system"/>
    <property type="evidence" value="ECO:0007669"/>
    <property type="project" value="UniProtKB-SubCell"/>
</dbReference>
<dbReference type="OrthoDB" id="191706at2759"/>
<dbReference type="PANTHER" id="PTHR21324">
    <property type="entry name" value="FASTING-INDUCIBLE INTEGRAL MEMBRANE PROTEIN TM6P1-RELATED"/>
    <property type="match status" value="1"/>
</dbReference>
<evidence type="ECO:0000256" key="2">
    <source>
        <dbReference type="ARBA" id="ARBA00006565"/>
    </source>
</evidence>
<keyword evidence="9" id="KW-1185">Reference proteome</keyword>
<sequence>MSRHSCTKLTRIFIIFGIVYGLAIFLPFIISLSNGRVTPYVPYISEGGGQFPEAGIFCTLMVITAFTSQVIIFLRYLVVEGLSSQVSRRPEMYNFLNAVALVLGSMASFFMIVMASYPTTALAQVHNSAAGMVSICFMLYMICHTWISTLLSDIPSIPKWRLFIVISSSIALVMIAAFGIVGSIHWKDNKYVGIKEPEDQGFAFYVVSASAEWIWVTLIFLYFITFIHEFKKSTFHFYLEISSKSQSRIPRITITSA</sequence>
<comment type="caution">
    <text evidence="8">The sequence shown here is derived from an EMBL/GenBank/DDBJ whole genome shotgun (WGS) entry which is preliminary data.</text>
</comment>
<evidence type="ECO:0000313" key="9">
    <source>
        <dbReference type="Proteomes" id="UP000807504"/>
    </source>
</evidence>
<feature type="transmembrane region" description="Helical" evidence="6">
    <location>
        <begin position="162"/>
        <end position="182"/>
    </location>
</feature>
<comment type="similarity">
    <text evidence="2">Belongs to the DRAM/TMEM150 family.</text>
</comment>
<evidence type="ECO:0000256" key="1">
    <source>
        <dbReference type="ARBA" id="ARBA00004127"/>
    </source>
</evidence>
<gene>
    <name evidence="8" type="ORF">HNY73_005131</name>
</gene>
<accession>A0A8T0FFG5</accession>
<reference evidence="8" key="1">
    <citation type="journal article" date="2020" name="bioRxiv">
        <title>Chromosome-level reference genome of the European wasp spider Argiope bruennichi: a resource for studies on range expansion and evolutionary adaptation.</title>
        <authorList>
            <person name="Sheffer M.M."/>
            <person name="Hoppe A."/>
            <person name="Krehenwinkel H."/>
            <person name="Uhl G."/>
            <person name="Kuss A.W."/>
            <person name="Jensen L."/>
            <person name="Jensen C."/>
            <person name="Gillespie R.G."/>
            <person name="Hoff K.J."/>
            <person name="Prost S."/>
        </authorList>
    </citation>
    <scope>NUCLEOTIDE SEQUENCE</scope>
</reference>
<feature type="transmembrane region" description="Helical" evidence="6">
    <location>
        <begin position="129"/>
        <end position="150"/>
    </location>
</feature>
<dbReference type="InterPro" id="IPR050911">
    <property type="entry name" value="DRAM/TMEM150_Autophagy_Mod"/>
</dbReference>
<protein>
    <submittedName>
        <fullName evidence="8">DNA damage-regulated autophagy modulator like protein</fullName>
    </submittedName>
</protein>
<evidence type="ECO:0000256" key="5">
    <source>
        <dbReference type="ARBA" id="ARBA00023136"/>
    </source>
</evidence>
<evidence type="ECO:0000259" key="7">
    <source>
        <dbReference type="Pfam" id="PF10277"/>
    </source>
</evidence>
<name>A0A8T0FFG5_ARGBR</name>
<keyword evidence="3 6" id="KW-0812">Transmembrane</keyword>
<comment type="subcellular location">
    <subcellularLocation>
        <location evidence="1">Endomembrane system</location>
        <topology evidence="1">Multi-pass membrane protein</topology>
    </subcellularLocation>
</comment>
<dbReference type="Proteomes" id="UP000807504">
    <property type="component" value="Unassembled WGS sequence"/>
</dbReference>
<evidence type="ECO:0000256" key="3">
    <source>
        <dbReference type="ARBA" id="ARBA00022692"/>
    </source>
</evidence>
<keyword evidence="4 6" id="KW-1133">Transmembrane helix</keyword>
<dbReference type="Pfam" id="PF10277">
    <property type="entry name" value="Frag1"/>
    <property type="match status" value="1"/>
</dbReference>
<keyword evidence="5 6" id="KW-0472">Membrane</keyword>
<organism evidence="8 9">
    <name type="scientific">Argiope bruennichi</name>
    <name type="common">Wasp spider</name>
    <name type="synonym">Aranea bruennichi</name>
    <dbReference type="NCBI Taxonomy" id="94029"/>
    <lineage>
        <taxon>Eukaryota</taxon>
        <taxon>Metazoa</taxon>
        <taxon>Ecdysozoa</taxon>
        <taxon>Arthropoda</taxon>
        <taxon>Chelicerata</taxon>
        <taxon>Arachnida</taxon>
        <taxon>Araneae</taxon>
        <taxon>Araneomorphae</taxon>
        <taxon>Entelegynae</taxon>
        <taxon>Araneoidea</taxon>
        <taxon>Araneidae</taxon>
        <taxon>Argiope</taxon>
    </lineage>
</organism>
<feature type="transmembrane region" description="Helical" evidence="6">
    <location>
        <begin position="95"/>
        <end position="117"/>
    </location>
</feature>
<feature type="transmembrane region" description="Helical" evidence="6">
    <location>
        <begin position="12"/>
        <end position="34"/>
    </location>
</feature>
<proteinExistence type="inferred from homology"/>